<dbReference type="AlphaFoldDB" id="A0AAP2CH92"/>
<dbReference type="PANTHER" id="PTHR34406:SF1">
    <property type="entry name" value="PROTEIN YCEI"/>
    <property type="match status" value="1"/>
</dbReference>
<comment type="caution">
    <text evidence="4">The sequence shown here is derived from an EMBL/GenBank/DDBJ whole genome shotgun (WGS) entry which is preliminary data.</text>
</comment>
<feature type="compositionally biased region" description="Acidic residues" evidence="1">
    <location>
        <begin position="140"/>
        <end position="149"/>
    </location>
</feature>
<reference evidence="4 5" key="1">
    <citation type="submission" date="2021-05" db="EMBL/GenBank/DDBJ databases">
        <authorList>
            <person name="Zhang Z.D."/>
            <person name="Osman G."/>
        </authorList>
    </citation>
    <scope>NUCLEOTIDE SEQUENCE [LARGE SCALE GENOMIC DNA]</scope>
    <source>
        <strain evidence="4 5">KCTC 32217</strain>
    </source>
</reference>
<dbReference type="Proteomes" id="UP001319104">
    <property type="component" value="Unassembled WGS sequence"/>
</dbReference>
<proteinExistence type="predicted"/>
<dbReference type="Pfam" id="PF04264">
    <property type="entry name" value="YceI"/>
    <property type="match status" value="1"/>
</dbReference>
<evidence type="ECO:0000256" key="2">
    <source>
        <dbReference type="SAM" id="SignalP"/>
    </source>
</evidence>
<evidence type="ECO:0000259" key="3">
    <source>
        <dbReference type="SMART" id="SM00867"/>
    </source>
</evidence>
<dbReference type="InterPro" id="IPR036761">
    <property type="entry name" value="TTHA0802/YceI-like_sf"/>
</dbReference>
<dbReference type="SMART" id="SM00867">
    <property type="entry name" value="YceI"/>
    <property type="match status" value="1"/>
</dbReference>
<dbReference type="PROSITE" id="PS51257">
    <property type="entry name" value="PROKAR_LIPOPROTEIN"/>
    <property type="match status" value="1"/>
</dbReference>
<feature type="domain" description="Lipid/polyisoprenoid-binding YceI-like" evidence="3">
    <location>
        <begin position="41"/>
        <end position="239"/>
    </location>
</feature>
<evidence type="ECO:0000313" key="4">
    <source>
        <dbReference type="EMBL" id="MBS9524671.1"/>
    </source>
</evidence>
<name>A0AAP2CH92_9BACT</name>
<gene>
    <name evidence="4" type="ORF">KI659_11690</name>
</gene>
<protein>
    <submittedName>
        <fullName evidence="4">YceI family protein</fullName>
    </submittedName>
</protein>
<feature type="compositionally biased region" description="Polar residues" evidence="1">
    <location>
        <begin position="150"/>
        <end position="164"/>
    </location>
</feature>
<organism evidence="4 5">
    <name type="scientific">Litoribacter ruber</name>
    <dbReference type="NCBI Taxonomy" id="702568"/>
    <lineage>
        <taxon>Bacteria</taxon>
        <taxon>Pseudomonadati</taxon>
        <taxon>Bacteroidota</taxon>
        <taxon>Cytophagia</taxon>
        <taxon>Cytophagales</taxon>
        <taxon>Cyclobacteriaceae</taxon>
        <taxon>Litoribacter</taxon>
    </lineage>
</organism>
<dbReference type="SUPFAM" id="SSF101874">
    <property type="entry name" value="YceI-like"/>
    <property type="match status" value="1"/>
</dbReference>
<sequence>MRVLKMTGLALATGLMLASCDQGNTVETRDAQEVANGEGMAYTVDTQASQVTWTGYKPAGKHYGTIAIKDGELNVDGNNITGGRFVMDLTALEIEDLRGDEENYQKLYGHLQSPDFFDTENHPEAVFEVTGVEPFTSSDDIQDEEEYETDNTPKSSSEQAIDNPTHWISGNLTMRGNTKNIKFPARVNINDGSVTAKAGFNIDRTQWKVAYGDESSVTDKAKDSFIYNTVNVGFELNAN</sequence>
<dbReference type="InterPro" id="IPR007372">
    <property type="entry name" value="Lipid/polyisoprenoid-bd_YceI"/>
</dbReference>
<feature type="chain" id="PRO_5042877020" evidence="2">
    <location>
        <begin position="19"/>
        <end position="239"/>
    </location>
</feature>
<dbReference type="PANTHER" id="PTHR34406">
    <property type="entry name" value="PROTEIN YCEI"/>
    <property type="match status" value="1"/>
</dbReference>
<dbReference type="Gene3D" id="2.40.128.110">
    <property type="entry name" value="Lipid/polyisoprenoid-binding, YceI-like"/>
    <property type="match status" value="1"/>
</dbReference>
<evidence type="ECO:0000256" key="1">
    <source>
        <dbReference type="SAM" id="MobiDB-lite"/>
    </source>
</evidence>
<evidence type="ECO:0000313" key="5">
    <source>
        <dbReference type="Proteomes" id="UP001319104"/>
    </source>
</evidence>
<feature type="region of interest" description="Disordered" evidence="1">
    <location>
        <begin position="132"/>
        <end position="164"/>
    </location>
</feature>
<accession>A0AAP2CH92</accession>
<keyword evidence="5" id="KW-1185">Reference proteome</keyword>
<dbReference type="RefSeq" id="WP_213945536.1">
    <property type="nucleotide sequence ID" value="NZ_JAHBGI010000013.1"/>
</dbReference>
<dbReference type="EMBL" id="JAHCMY010000006">
    <property type="protein sequence ID" value="MBS9524671.1"/>
    <property type="molecule type" value="Genomic_DNA"/>
</dbReference>
<feature type="signal peptide" evidence="2">
    <location>
        <begin position="1"/>
        <end position="18"/>
    </location>
</feature>
<keyword evidence="2" id="KW-0732">Signal</keyword>